<gene>
    <name evidence="4" type="ORF">BJ969_002460</name>
</gene>
<accession>A0A840NJN9</accession>
<name>A0A840NJN9_9PSEU</name>
<proteinExistence type="predicted"/>
<feature type="domain" description="Mce/MlaD" evidence="2">
    <location>
        <begin position="37"/>
        <end position="111"/>
    </location>
</feature>
<feature type="domain" description="Mammalian cell entry C-terminal" evidence="3">
    <location>
        <begin position="118"/>
        <end position="312"/>
    </location>
</feature>
<evidence type="ECO:0000313" key="4">
    <source>
        <dbReference type="EMBL" id="MBB5069372.1"/>
    </source>
</evidence>
<dbReference type="InterPro" id="IPR003399">
    <property type="entry name" value="Mce/MlaD"/>
</dbReference>
<dbReference type="Pfam" id="PF11887">
    <property type="entry name" value="Mce4_CUP1"/>
    <property type="match status" value="1"/>
</dbReference>
<dbReference type="NCBIfam" id="TIGR00996">
    <property type="entry name" value="Mtu_fam_mce"/>
    <property type="match status" value="1"/>
</dbReference>
<dbReference type="InterPro" id="IPR024516">
    <property type="entry name" value="Mce_C"/>
</dbReference>
<comment type="caution">
    <text evidence="4">The sequence shown here is derived from an EMBL/GenBank/DDBJ whole genome shotgun (WGS) entry which is preliminary data.</text>
</comment>
<dbReference type="PROSITE" id="PS51257">
    <property type="entry name" value="PROKAR_LIPOPROTEIN"/>
    <property type="match status" value="1"/>
</dbReference>
<evidence type="ECO:0000256" key="1">
    <source>
        <dbReference type="SAM" id="MobiDB-lite"/>
    </source>
</evidence>
<evidence type="ECO:0000259" key="3">
    <source>
        <dbReference type="Pfam" id="PF11887"/>
    </source>
</evidence>
<keyword evidence="5" id="KW-1185">Reference proteome</keyword>
<dbReference type="Proteomes" id="UP000580474">
    <property type="component" value="Unassembled WGS sequence"/>
</dbReference>
<dbReference type="PANTHER" id="PTHR33371:SF4">
    <property type="entry name" value="INTERMEMBRANE PHOSPHOLIPID TRANSPORT SYSTEM BINDING PROTEIN MLAD"/>
    <property type="match status" value="1"/>
</dbReference>
<dbReference type="InterPro" id="IPR005693">
    <property type="entry name" value="Mce"/>
</dbReference>
<dbReference type="RefSeq" id="WP_184479066.1">
    <property type="nucleotide sequence ID" value="NZ_JACHIV010000001.1"/>
</dbReference>
<dbReference type="GO" id="GO:0005576">
    <property type="term" value="C:extracellular region"/>
    <property type="evidence" value="ECO:0007669"/>
    <property type="project" value="TreeGrafter"/>
</dbReference>
<dbReference type="EMBL" id="JACHIV010000001">
    <property type="protein sequence ID" value="MBB5069372.1"/>
    <property type="molecule type" value="Genomic_DNA"/>
</dbReference>
<sequence>MSTPTARHPALTALLAFGCVLVLLFSAGLWWVLRDPGTRITAYFDRAVGLYADSSVRVLGVDVGSVESVRPEGGQVRVELSVDRGVRIPAEAKAVMVAPSLVSDRYVQLTPAYSAGPQLDSGAVLGKDRTMTPADLDDLYRSANALSQALGPQGANENGALSDLLDTTAANLDGNGAKLNETIRRLGELSGTLSHSQGDLFATVDNLNEFTATLAANDAQVRDFHGRLADVSGFLADERQQTAASLSSLATALTELEAFIRDNRESVSANVDNLAGITQALVDQREALGEVLDIAPTGMSNFVNAYDSASGSVAVRANINELTNPPVLMVCKLLEHSTPAQIPPELWNACGELSGVLDGTLRLPSAGEAVHHLSQGELPPLPLPLTGAMPDAPGTGGP</sequence>
<evidence type="ECO:0000313" key="5">
    <source>
        <dbReference type="Proteomes" id="UP000580474"/>
    </source>
</evidence>
<dbReference type="InterPro" id="IPR052336">
    <property type="entry name" value="MlaD_Phospholipid_Transporter"/>
</dbReference>
<protein>
    <submittedName>
        <fullName evidence="4">Virulence factor Mce-like protein</fullName>
    </submittedName>
</protein>
<feature type="region of interest" description="Disordered" evidence="1">
    <location>
        <begin position="375"/>
        <end position="398"/>
    </location>
</feature>
<dbReference type="AlphaFoldDB" id="A0A840NJN9"/>
<evidence type="ECO:0000259" key="2">
    <source>
        <dbReference type="Pfam" id="PF02470"/>
    </source>
</evidence>
<dbReference type="Pfam" id="PF02470">
    <property type="entry name" value="MlaD"/>
    <property type="match status" value="1"/>
</dbReference>
<dbReference type="PANTHER" id="PTHR33371">
    <property type="entry name" value="INTERMEMBRANE PHOSPHOLIPID TRANSPORT SYSTEM BINDING PROTEIN MLAD-RELATED"/>
    <property type="match status" value="1"/>
</dbReference>
<organism evidence="4 5">
    <name type="scientific">Saccharopolyspora gloriosae</name>
    <dbReference type="NCBI Taxonomy" id="455344"/>
    <lineage>
        <taxon>Bacteria</taxon>
        <taxon>Bacillati</taxon>
        <taxon>Actinomycetota</taxon>
        <taxon>Actinomycetes</taxon>
        <taxon>Pseudonocardiales</taxon>
        <taxon>Pseudonocardiaceae</taxon>
        <taxon>Saccharopolyspora</taxon>
    </lineage>
</organism>
<reference evidence="4 5" key="1">
    <citation type="submission" date="2020-08" db="EMBL/GenBank/DDBJ databases">
        <title>Sequencing the genomes of 1000 actinobacteria strains.</title>
        <authorList>
            <person name="Klenk H.-P."/>
        </authorList>
    </citation>
    <scope>NUCLEOTIDE SEQUENCE [LARGE SCALE GENOMIC DNA]</scope>
    <source>
        <strain evidence="4 5">DSM 45582</strain>
    </source>
</reference>